<evidence type="ECO:0000256" key="4">
    <source>
        <dbReference type="ARBA" id="ARBA00023242"/>
    </source>
</evidence>
<dbReference type="Pfam" id="PF24779">
    <property type="entry name" value="UTP23_sensor"/>
    <property type="match status" value="1"/>
</dbReference>
<dbReference type="PANTHER" id="PTHR12416">
    <property type="entry name" value="RRNA-PROCESSING PROTEIN UTP23 HOMOLOG"/>
    <property type="match status" value="1"/>
</dbReference>
<dbReference type="EMBL" id="SGPK01000322">
    <property type="protein sequence ID" value="THH04662.1"/>
    <property type="molecule type" value="Genomic_DNA"/>
</dbReference>
<dbReference type="AlphaFoldDB" id="A0A4S4L0A9"/>
<proteinExistence type="inferred from homology"/>
<evidence type="ECO:0000259" key="9">
    <source>
        <dbReference type="Pfam" id="PF24779"/>
    </source>
</evidence>
<feature type="domain" description="UTP23 sensor motif region" evidence="9">
    <location>
        <begin position="193"/>
        <end position="211"/>
    </location>
</feature>
<accession>A0A4S4L0A9</accession>
<evidence type="ECO:0000313" key="11">
    <source>
        <dbReference type="Proteomes" id="UP000308199"/>
    </source>
</evidence>
<feature type="compositionally biased region" description="Basic residues" evidence="8">
    <location>
        <begin position="280"/>
        <end position="289"/>
    </location>
</feature>
<dbReference type="FunFam" id="3.40.50.1010:FF:000006">
    <property type="entry name" value="rRNA-processing protein UTP23 homolog"/>
    <property type="match status" value="1"/>
</dbReference>
<evidence type="ECO:0000256" key="2">
    <source>
        <dbReference type="ARBA" id="ARBA00022517"/>
    </source>
</evidence>
<evidence type="ECO:0000256" key="6">
    <source>
        <dbReference type="ARBA" id="ARBA00038503"/>
    </source>
</evidence>
<dbReference type="Proteomes" id="UP000308199">
    <property type="component" value="Unassembled WGS sequence"/>
</dbReference>
<evidence type="ECO:0000256" key="5">
    <source>
        <dbReference type="ARBA" id="ARBA00037300"/>
    </source>
</evidence>
<evidence type="ECO:0000256" key="8">
    <source>
        <dbReference type="SAM" id="MobiDB-lite"/>
    </source>
</evidence>
<evidence type="ECO:0000256" key="1">
    <source>
        <dbReference type="ARBA" id="ARBA00004604"/>
    </source>
</evidence>
<dbReference type="GO" id="GO:0032040">
    <property type="term" value="C:small-subunit processome"/>
    <property type="evidence" value="ECO:0007669"/>
    <property type="project" value="InterPro"/>
</dbReference>
<comment type="similarity">
    <text evidence="6">Belongs to the UTP23/FCF1 family. UTP23 subfamily.</text>
</comment>
<keyword evidence="3" id="KW-0698">rRNA processing</keyword>
<evidence type="ECO:0000256" key="7">
    <source>
        <dbReference type="ARBA" id="ARBA00076388"/>
    </source>
</evidence>
<dbReference type="Pfam" id="PF04900">
    <property type="entry name" value="Fcf1"/>
    <property type="match status" value="1"/>
</dbReference>
<dbReference type="SUPFAM" id="SSF88723">
    <property type="entry name" value="PIN domain-like"/>
    <property type="match status" value="1"/>
</dbReference>
<dbReference type="InterPro" id="IPR006984">
    <property type="entry name" value="Fcf1/UTP23"/>
</dbReference>
<dbReference type="Gene3D" id="3.40.50.1010">
    <property type="entry name" value="5'-nuclease"/>
    <property type="match status" value="1"/>
</dbReference>
<name>A0A4S4L0A9_9AGAM</name>
<dbReference type="OrthoDB" id="25675at2759"/>
<dbReference type="InterPro" id="IPR029060">
    <property type="entry name" value="PIN-like_dom_sf"/>
</dbReference>
<evidence type="ECO:0000256" key="3">
    <source>
        <dbReference type="ARBA" id="ARBA00022552"/>
    </source>
</evidence>
<keyword evidence="4" id="KW-0539">Nucleus</keyword>
<dbReference type="CDD" id="cd09865">
    <property type="entry name" value="PIN_ScUtp23p-like"/>
    <property type="match status" value="1"/>
</dbReference>
<keyword evidence="2" id="KW-0690">Ribosome biogenesis</keyword>
<organism evidence="10 11">
    <name type="scientific">Phellinidium pouzarii</name>
    <dbReference type="NCBI Taxonomy" id="167371"/>
    <lineage>
        <taxon>Eukaryota</taxon>
        <taxon>Fungi</taxon>
        <taxon>Dikarya</taxon>
        <taxon>Basidiomycota</taxon>
        <taxon>Agaricomycotina</taxon>
        <taxon>Agaricomycetes</taxon>
        <taxon>Hymenochaetales</taxon>
        <taxon>Hymenochaetaceae</taxon>
        <taxon>Phellinidium</taxon>
    </lineage>
</organism>
<feature type="compositionally biased region" description="Polar residues" evidence="8">
    <location>
        <begin position="174"/>
        <end position="185"/>
    </location>
</feature>
<dbReference type="GO" id="GO:0006364">
    <property type="term" value="P:rRNA processing"/>
    <property type="evidence" value="ECO:0007669"/>
    <property type="project" value="UniProtKB-KW"/>
</dbReference>
<comment type="function">
    <text evidence="5">Involved in rRNA-processing and ribosome biogenesis.</text>
</comment>
<comment type="caution">
    <text evidence="10">The sequence shown here is derived from an EMBL/GenBank/DDBJ whole genome shotgun (WGS) entry which is preliminary data.</text>
</comment>
<keyword evidence="11" id="KW-1185">Reference proteome</keyword>
<gene>
    <name evidence="10" type="ORF">EW145_g5357</name>
</gene>
<comment type="subcellular location">
    <subcellularLocation>
        <location evidence="1">Nucleus</location>
        <location evidence="1">Nucleolus</location>
    </subcellularLocation>
</comment>
<sequence>MRQKRAKAYRKLMHLYCMSFGFRQPYQVLVDAEMCQEAVASKIDLSKQLANVLQASVKPMITQCSIHSLYLSGRSSQPAVDLAKTFERRRCNHREAKPEEECVREVIGATNTHRYVLASQSITLRQYIRLVPGTPIVHVKRSVMVLEPASNASERVKGAMEAGQMRPTDAEVSAITSSLAAQESTAGVVEAPKKKRKGPKGPNPLSVKKKKTVNDGRRPGTGGEGKKKVQDHKERAGEKRKRSDDDEDDDEAAGESSGGTNDSINITAGVSKIEETAAAGRRRRRRRKIKGDDVTVDSS</sequence>
<feature type="region of interest" description="Disordered" evidence="8">
    <location>
        <begin position="152"/>
        <end position="299"/>
    </location>
</feature>
<feature type="compositionally biased region" description="Basic and acidic residues" evidence="8">
    <location>
        <begin position="212"/>
        <end position="244"/>
    </location>
</feature>
<protein>
    <recommendedName>
        <fullName evidence="7">U three protein 23</fullName>
    </recommendedName>
</protein>
<evidence type="ECO:0000313" key="10">
    <source>
        <dbReference type="EMBL" id="THH04662.1"/>
    </source>
</evidence>
<dbReference type="InterPro" id="IPR057776">
    <property type="entry name" value="UTP23_sensor"/>
</dbReference>
<reference evidence="10 11" key="1">
    <citation type="submission" date="2019-02" db="EMBL/GenBank/DDBJ databases">
        <title>Genome sequencing of the rare red list fungi Phellinidium pouzarii.</title>
        <authorList>
            <person name="Buettner E."/>
            <person name="Kellner H."/>
        </authorList>
    </citation>
    <scope>NUCLEOTIDE SEQUENCE [LARGE SCALE GENOMIC DNA]</scope>
    <source>
        <strain evidence="10 11">DSM 108285</strain>
    </source>
</reference>